<name>A0ABT3UXV8_9ACTN</name>
<feature type="region of interest" description="Disordered" evidence="1">
    <location>
        <begin position="78"/>
        <end position="105"/>
    </location>
</feature>
<organism evidence="2 3">
    <name type="scientific">Streptomyces ortus</name>
    <dbReference type="NCBI Taxonomy" id="2867268"/>
    <lineage>
        <taxon>Bacteria</taxon>
        <taxon>Bacillati</taxon>
        <taxon>Actinomycetota</taxon>
        <taxon>Actinomycetes</taxon>
        <taxon>Kitasatosporales</taxon>
        <taxon>Streptomycetaceae</taxon>
        <taxon>Streptomyces</taxon>
    </lineage>
</organism>
<protein>
    <submittedName>
        <fullName evidence="2">Uncharacterized protein</fullName>
    </submittedName>
</protein>
<keyword evidence="3" id="KW-1185">Reference proteome</keyword>
<proteinExistence type="predicted"/>
<dbReference type="RefSeq" id="WP_267025448.1">
    <property type="nucleotide sequence ID" value="NZ_JAIFZO010000002.1"/>
</dbReference>
<accession>A0ABT3UXV8</accession>
<evidence type="ECO:0000313" key="3">
    <source>
        <dbReference type="Proteomes" id="UP001165590"/>
    </source>
</evidence>
<dbReference type="Proteomes" id="UP001165590">
    <property type="component" value="Unassembled WGS sequence"/>
</dbReference>
<sequence>MGPGHGRSKGPQRQPAALRCVAAGGTGLAPVVAGRLPYGATSRSRLDPTGSGPLRGVSTGGAGLRAVGAGPLPYGATGRTGLARTGPLPCRATSRPGLARTRPLT</sequence>
<dbReference type="EMBL" id="JAIFZO010000002">
    <property type="protein sequence ID" value="MCX4232386.1"/>
    <property type="molecule type" value="Genomic_DNA"/>
</dbReference>
<comment type="caution">
    <text evidence="2">The sequence shown here is derived from an EMBL/GenBank/DDBJ whole genome shotgun (WGS) entry which is preliminary data.</text>
</comment>
<reference evidence="2" key="1">
    <citation type="journal article" date="2022" name="bioRxiv">
        <title>Discovery and biosynthetic assessment of Streptomyces ortus sp nov. isolated from a deep-sea sponge.</title>
        <authorList>
            <person name="Williams S.E."/>
        </authorList>
    </citation>
    <scope>NUCLEOTIDE SEQUENCE</scope>
    <source>
        <strain evidence="2">A15ISP2-DRY2</strain>
    </source>
</reference>
<gene>
    <name evidence="2" type="ORF">K3769_06250</name>
</gene>
<evidence type="ECO:0000313" key="2">
    <source>
        <dbReference type="EMBL" id="MCX4232386.1"/>
    </source>
</evidence>
<evidence type="ECO:0000256" key="1">
    <source>
        <dbReference type="SAM" id="MobiDB-lite"/>
    </source>
</evidence>